<keyword evidence="4" id="KW-0274">FAD</keyword>
<accession>A0A381V662</accession>
<dbReference type="Gene3D" id="3.30.560.10">
    <property type="entry name" value="Glucose Oxidase, domain 3"/>
    <property type="match status" value="1"/>
</dbReference>
<dbReference type="PIRSF" id="PIRSF000137">
    <property type="entry name" value="Alcohol_oxidase"/>
    <property type="match status" value="1"/>
</dbReference>
<comment type="similarity">
    <text evidence="2">Belongs to the GMC oxidoreductase family.</text>
</comment>
<gene>
    <name evidence="7" type="ORF">METZ01_LOCUS88102</name>
</gene>
<dbReference type="InterPro" id="IPR000172">
    <property type="entry name" value="GMC_OxRdtase_N"/>
</dbReference>
<dbReference type="PROSITE" id="PS00623">
    <property type="entry name" value="GMC_OXRED_1"/>
    <property type="match status" value="1"/>
</dbReference>
<dbReference type="SUPFAM" id="SSF54373">
    <property type="entry name" value="FAD-linked reductases, C-terminal domain"/>
    <property type="match status" value="1"/>
</dbReference>
<proteinExistence type="inferred from homology"/>
<dbReference type="Pfam" id="PF05199">
    <property type="entry name" value="GMC_oxred_C"/>
    <property type="match status" value="1"/>
</dbReference>
<dbReference type="InterPro" id="IPR007867">
    <property type="entry name" value="GMC_OxRtase_C"/>
</dbReference>
<feature type="domain" description="Glucose-methanol-choline oxidoreductase N-terminal" evidence="6">
    <location>
        <begin position="255"/>
        <end position="269"/>
    </location>
</feature>
<keyword evidence="3" id="KW-0285">Flavoprotein</keyword>
<dbReference type="InterPro" id="IPR036188">
    <property type="entry name" value="FAD/NAD-bd_sf"/>
</dbReference>
<sequence length="535" mass="59223">MKKVSFDFIIVGGGTAGSVTASKLVKSGAKVLIIEEGGANKNPFLQMPAAWITMLSGSPYLKFHKSIPQPQLNGRQHDIAQAKILGGGSSVNAMVYMRGKPSDYEKWKESTKDPSWEWDSIIKNYIQIENNQRLNNKFHGIDGPLTVSDPAYVAKGSDLYIKSMQELGLPYNTDFNNGEQYGVGLMQYTIGDGIRSDCVKAFLNPLMHNPNLRIFLKTIVTKIIIENHKAIGVEIYSQGKVSSVYANNEIILTAGSIISPKLLMLSGIGDEEELKKHNIKLINKLPGVGKNLQDHHEIPFVTKAKGGYGYFRQNTGWRMIKNGIQYLMFRSGPVTSCGVDCCAFLNPFDLSDAKDPPIKLYCVQIMYTDRDTKNIKLDHGVTLTPCLMNPKARGEIKLKSSNPMELPLINPNFLSNEKDIKMLLAGVKLARQVIHTRPLSDIIINEILPGSQITSDNELINYCKKAVKTNWHPVGTCKMGNELDKMSVLNSKLQVFGVENLRVFDVSMMPNIIGANTNAPAMAIADKATDMLLNN</sequence>
<name>A0A381V662_9ZZZZ</name>
<dbReference type="PROSITE" id="PS00624">
    <property type="entry name" value="GMC_OXRED_2"/>
    <property type="match status" value="1"/>
</dbReference>
<dbReference type="Pfam" id="PF00732">
    <property type="entry name" value="GMC_oxred_N"/>
    <property type="match status" value="1"/>
</dbReference>
<dbReference type="InterPro" id="IPR012132">
    <property type="entry name" value="GMC_OxRdtase"/>
</dbReference>
<evidence type="ECO:0000256" key="1">
    <source>
        <dbReference type="ARBA" id="ARBA00001974"/>
    </source>
</evidence>
<evidence type="ECO:0000259" key="5">
    <source>
        <dbReference type="PROSITE" id="PS00623"/>
    </source>
</evidence>
<dbReference type="GO" id="GO:0050660">
    <property type="term" value="F:flavin adenine dinucleotide binding"/>
    <property type="evidence" value="ECO:0007669"/>
    <property type="project" value="InterPro"/>
</dbReference>
<evidence type="ECO:0000259" key="6">
    <source>
        <dbReference type="PROSITE" id="PS00624"/>
    </source>
</evidence>
<evidence type="ECO:0000256" key="2">
    <source>
        <dbReference type="ARBA" id="ARBA00010790"/>
    </source>
</evidence>
<dbReference type="PANTHER" id="PTHR11552:SF147">
    <property type="entry name" value="CHOLINE DEHYDROGENASE, MITOCHONDRIAL"/>
    <property type="match status" value="1"/>
</dbReference>
<dbReference type="AlphaFoldDB" id="A0A381V662"/>
<dbReference type="SUPFAM" id="SSF51905">
    <property type="entry name" value="FAD/NAD(P)-binding domain"/>
    <property type="match status" value="1"/>
</dbReference>
<comment type="cofactor">
    <cofactor evidence="1">
        <name>FAD</name>
        <dbReference type="ChEBI" id="CHEBI:57692"/>
    </cofactor>
</comment>
<evidence type="ECO:0000256" key="4">
    <source>
        <dbReference type="ARBA" id="ARBA00022827"/>
    </source>
</evidence>
<protein>
    <recommendedName>
        <fullName evidence="5 6">Glucose-methanol-choline oxidoreductase N-terminal domain-containing protein</fullName>
    </recommendedName>
</protein>
<evidence type="ECO:0000313" key="7">
    <source>
        <dbReference type="EMBL" id="SVA35248.1"/>
    </source>
</evidence>
<organism evidence="7">
    <name type="scientific">marine metagenome</name>
    <dbReference type="NCBI Taxonomy" id="408172"/>
    <lineage>
        <taxon>unclassified sequences</taxon>
        <taxon>metagenomes</taxon>
        <taxon>ecological metagenomes</taxon>
    </lineage>
</organism>
<feature type="domain" description="Glucose-methanol-choline oxidoreductase N-terminal" evidence="5">
    <location>
        <begin position="82"/>
        <end position="105"/>
    </location>
</feature>
<dbReference type="Gene3D" id="3.50.50.60">
    <property type="entry name" value="FAD/NAD(P)-binding domain"/>
    <property type="match status" value="1"/>
</dbReference>
<evidence type="ECO:0000256" key="3">
    <source>
        <dbReference type="ARBA" id="ARBA00022630"/>
    </source>
</evidence>
<dbReference type="PANTHER" id="PTHR11552">
    <property type="entry name" value="GLUCOSE-METHANOL-CHOLINE GMC OXIDOREDUCTASE"/>
    <property type="match status" value="1"/>
</dbReference>
<dbReference type="EMBL" id="UINC01007824">
    <property type="protein sequence ID" value="SVA35248.1"/>
    <property type="molecule type" value="Genomic_DNA"/>
</dbReference>
<dbReference type="GO" id="GO:0016614">
    <property type="term" value="F:oxidoreductase activity, acting on CH-OH group of donors"/>
    <property type="evidence" value="ECO:0007669"/>
    <property type="project" value="InterPro"/>
</dbReference>
<reference evidence="7" key="1">
    <citation type="submission" date="2018-05" db="EMBL/GenBank/DDBJ databases">
        <authorList>
            <person name="Lanie J.A."/>
            <person name="Ng W.-L."/>
            <person name="Kazmierczak K.M."/>
            <person name="Andrzejewski T.M."/>
            <person name="Davidsen T.M."/>
            <person name="Wayne K.J."/>
            <person name="Tettelin H."/>
            <person name="Glass J.I."/>
            <person name="Rusch D."/>
            <person name="Podicherti R."/>
            <person name="Tsui H.-C.T."/>
            <person name="Winkler M.E."/>
        </authorList>
    </citation>
    <scope>NUCLEOTIDE SEQUENCE</scope>
</reference>